<dbReference type="GO" id="GO:0008757">
    <property type="term" value="F:S-adenosylmethionine-dependent methyltransferase activity"/>
    <property type="evidence" value="ECO:0007669"/>
    <property type="project" value="InterPro"/>
</dbReference>
<dbReference type="InterPro" id="IPR029063">
    <property type="entry name" value="SAM-dependent_MTases_sf"/>
</dbReference>
<keyword evidence="2" id="KW-0808">Transferase</keyword>
<gene>
    <name evidence="2" type="ORF">DFQ01_11313</name>
</gene>
<dbReference type="SUPFAM" id="SSF53335">
    <property type="entry name" value="S-adenosyl-L-methionine-dependent methyltransferases"/>
    <property type="match status" value="1"/>
</dbReference>
<dbReference type="RefSeq" id="WP_110045034.1">
    <property type="nucleotide sequence ID" value="NZ_CP054612.1"/>
</dbReference>
<evidence type="ECO:0000313" key="3">
    <source>
        <dbReference type="Proteomes" id="UP000246635"/>
    </source>
</evidence>
<dbReference type="PANTHER" id="PTHR43460">
    <property type="entry name" value="METHYLTRANSFERASE"/>
    <property type="match status" value="1"/>
</dbReference>
<keyword evidence="3" id="KW-1185">Reference proteome</keyword>
<evidence type="ECO:0000259" key="1">
    <source>
        <dbReference type="Pfam" id="PF08241"/>
    </source>
</evidence>
<dbReference type="Pfam" id="PF08241">
    <property type="entry name" value="Methyltransf_11"/>
    <property type="match status" value="1"/>
</dbReference>
<dbReference type="Proteomes" id="UP000246635">
    <property type="component" value="Unassembled WGS sequence"/>
</dbReference>
<dbReference type="EMBL" id="QGTQ01000013">
    <property type="protein sequence ID" value="PWV99641.1"/>
    <property type="molecule type" value="Genomic_DNA"/>
</dbReference>
<dbReference type="GO" id="GO:0032259">
    <property type="term" value="P:methylation"/>
    <property type="evidence" value="ECO:0007669"/>
    <property type="project" value="UniProtKB-KW"/>
</dbReference>
<dbReference type="AlphaFoldDB" id="A0A2V2YUR3"/>
<sequence>MNPTEYKQFYEQVGRLNGWNFSHVKCTTTGVQWNFYEEVASRCRPSDILLDIGTGGGEALLSIADAALLLIGIDNASGMLETANLNITRSGKSNVRILPMDADQLLNFPDSFFNIVSNRHCGFFASEVSRVLAAGGFFLTQQVSEGDKMNLKQAFSRGQAFGIPDGTLLKQYQSELREAGFRSVQSFEYDAAEYYHSAEDLLFLLKHTPIIPNFGHDVHDFAVLEQFIADNRTEHGIRTNAKRFMIIATK</sequence>
<reference evidence="2 3" key="1">
    <citation type="submission" date="2018-05" db="EMBL/GenBank/DDBJ databases">
        <title>Genomic Encyclopedia of Type Strains, Phase III (KMG-III): the genomes of soil and plant-associated and newly described type strains.</title>
        <authorList>
            <person name="Whitman W."/>
        </authorList>
    </citation>
    <scope>NUCLEOTIDE SEQUENCE [LARGE SCALE GENOMIC DNA]</scope>
    <source>
        <strain evidence="2 3">CECT 5696</strain>
    </source>
</reference>
<comment type="caution">
    <text evidence="2">The sequence shown here is derived from an EMBL/GenBank/DDBJ whole genome shotgun (WGS) entry which is preliminary data.</text>
</comment>
<feature type="domain" description="Methyltransferase type 11" evidence="1">
    <location>
        <begin position="50"/>
        <end position="138"/>
    </location>
</feature>
<accession>A0A2V2YUR3</accession>
<dbReference type="CDD" id="cd02440">
    <property type="entry name" value="AdoMet_MTases"/>
    <property type="match status" value="1"/>
</dbReference>
<dbReference type="OrthoDB" id="9795864at2"/>
<name>A0A2V2YUR3_9BACL</name>
<dbReference type="InterPro" id="IPR052939">
    <property type="entry name" value="23S_rRNA_MeTrnsfrase_RlmA"/>
</dbReference>
<dbReference type="Gene3D" id="3.40.50.150">
    <property type="entry name" value="Vaccinia Virus protein VP39"/>
    <property type="match status" value="1"/>
</dbReference>
<keyword evidence="2" id="KW-0489">Methyltransferase</keyword>
<dbReference type="InterPro" id="IPR013216">
    <property type="entry name" value="Methyltransf_11"/>
</dbReference>
<proteinExistence type="predicted"/>
<organism evidence="2 3">
    <name type="scientific">Paenibacillus cellulosilyticus</name>
    <dbReference type="NCBI Taxonomy" id="375489"/>
    <lineage>
        <taxon>Bacteria</taxon>
        <taxon>Bacillati</taxon>
        <taxon>Bacillota</taxon>
        <taxon>Bacilli</taxon>
        <taxon>Bacillales</taxon>
        <taxon>Paenibacillaceae</taxon>
        <taxon>Paenibacillus</taxon>
    </lineage>
</organism>
<protein>
    <submittedName>
        <fullName evidence="2">Methyltransferase family protein</fullName>
    </submittedName>
</protein>
<dbReference type="PANTHER" id="PTHR43460:SF1">
    <property type="entry name" value="METHYLTRANSFERASE TYPE 11 DOMAIN-CONTAINING PROTEIN"/>
    <property type="match status" value="1"/>
</dbReference>
<evidence type="ECO:0000313" key="2">
    <source>
        <dbReference type="EMBL" id="PWV99641.1"/>
    </source>
</evidence>